<dbReference type="InterPro" id="IPR027039">
    <property type="entry name" value="Crtac1"/>
</dbReference>
<evidence type="ECO:0000313" key="4">
    <source>
        <dbReference type="EMBL" id="MEX0406298.1"/>
    </source>
</evidence>
<feature type="domain" description="ASPIC/UnbV" evidence="3">
    <location>
        <begin position="456"/>
        <end position="519"/>
    </location>
</feature>
<comment type="caution">
    <text evidence="4">The sequence shown here is derived from an EMBL/GenBank/DDBJ whole genome shotgun (WGS) entry which is preliminary data.</text>
</comment>
<evidence type="ECO:0000256" key="1">
    <source>
        <dbReference type="ARBA" id="ARBA00022729"/>
    </source>
</evidence>
<dbReference type="Pfam" id="PF13517">
    <property type="entry name" value="FG-GAP_3"/>
    <property type="match status" value="1"/>
</dbReference>
<dbReference type="PANTHER" id="PTHR16026">
    <property type="entry name" value="CARTILAGE ACIDIC PROTEIN 1"/>
    <property type="match status" value="1"/>
</dbReference>
<dbReference type="InterPro" id="IPR013517">
    <property type="entry name" value="FG-GAP"/>
</dbReference>
<sequence length="535" mass="58829">MRSSLLLRPFTVALVLLAISHPSYAEDDITIPHFIEETAASGIDSIYEGEWEFMVGGGVATFDCNADGFPDALLAGGASPARFFRNVSAQGGPLRFVAQESGLELEAVSGAYPLDIDSDGNRDVVLLRVGENVLMRGLGGCRFERANEAWGFDGGDAWSTAFAATWERGAAFPTLAIGNYIDRAQEAFPWGSCTDNWLHRPASDGEPRFAEPLPLRPSYCALSMLFTDWNRSSTPDLRVSNDREYYKGGQEQLWRIPPDEAPVLYGEKDGWKRLLIWGMGIASYDLDFDGYPEYFLTSMADNKLQTLASVDAGKPQPVYADIAFAKGATAHRPYIGDDVKPSTAWHTQFEDVDNDGLVDLFIAKGNVAEMPDFAAEDPNNLLLQQADGRFKEVGDKAGMGSTAISRGAALADFNLDGQLDLLVVNRWKPAQLWRNEGTEGNWVGLELRQAGPNREAIGSWIETRRGDKIMRREISVGGGHASGHLGWWHLGLGADRQAELRVVWPDGEAGAWQRVESGRFHIIERGRPTVVWNPS</sequence>
<dbReference type="InterPro" id="IPR011519">
    <property type="entry name" value="UnbV_ASPIC"/>
</dbReference>
<keyword evidence="1 2" id="KW-0732">Signal</keyword>
<dbReference type="PANTHER" id="PTHR16026:SF0">
    <property type="entry name" value="CARTILAGE ACIDIC PROTEIN 1"/>
    <property type="match status" value="1"/>
</dbReference>
<evidence type="ECO:0000313" key="5">
    <source>
        <dbReference type="Proteomes" id="UP001556692"/>
    </source>
</evidence>
<dbReference type="EMBL" id="JBDPGJ010000002">
    <property type="protein sequence ID" value="MEX0406298.1"/>
    <property type="molecule type" value="Genomic_DNA"/>
</dbReference>
<dbReference type="Gene3D" id="2.130.10.130">
    <property type="entry name" value="Integrin alpha, N-terminal"/>
    <property type="match status" value="1"/>
</dbReference>
<protein>
    <submittedName>
        <fullName evidence="4">CRTAC1 family protein</fullName>
    </submittedName>
</protein>
<reference evidence="4 5" key="1">
    <citation type="submission" date="2024-05" db="EMBL/GenBank/DDBJ databases">
        <authorList>
            <person name="Jiang F."/>
        </authorList>
    </citation>
    <scope>NUCLEOTIDE SEQUENCE [LARGE SCALE GENOMIC DNA]</scope>
    <source>
        <strain evidence="4 5">LZ166</strain>
    </source>
</reference>
<keyword evidence="5" id="KW-1185">Reference proteome</keyword>
<dbReference type="SUPFAM" id="SSF69318">
    <property type="entry name" value="Integrin alpha N-terminal domain"/>
    <property type="match status" value="2"/>
</dbReference>
<evidence type="ECO:0000259" key="3">
    <source>
        <dbReference type="Pfam" id="PF07593"/>
    </source>
</evidence>
<accession>A0ABV3SJ58</accession>
<gene>
    <name evidence="4" type="ORF">ABGN05_11535</name>
</gene>
<feature type="signal peptide" evidence="2">
    <location>
        <begin position="1"/>
        <end position="25"/>
    </location>
</feature>
<feature type="chain" id="PRO_5046671910" evidence="2">
    <location>
        <begin position="26"/>
        <end position="535"/>
    </location>
</feature>
<evidence type="ECO:0000256" key="2">
    <source>
        <dbReference type="SAM" id="SignalP"/>
    </source>
</evidence>
<dbReference type="RefSeq" id="WP_367954154.1">
    <property type="nucleotide sequence ID" value="NZ_JBDPGJ010000002.1"/>
</dbReference>
<dbReference type="InterPro" id="IPR028994">
    <property type="entry name" value="Integrin_alpha_N"/>
</dbReference>
<dbReference type="Pfam" id="PF07593">
    <property type="entry name" value="UnbV_ASPIC"/>
    <property type="match status" value="1"/>
</dbReference>
<dbReference type="Proteomes" id="UP001556692">
    <property type="component" value="Unassembled WGS sequence"/>
</dbReference>
<organism evidence="4 5">
    <name type="scientific">Aquibium pacificus</name>
    <dbReference type="NCBI Taxonomy" id="3153579"/>
    <lineage>
        <taxon>Bacteria</taxon>
        <taxon>Pseudomonadati</taxon>
        <taxon>Pseudomonadota</taxon>
        <taxon>Alphaproteobacteria</taxon>
        <taxon>Hyphomicrobiales</taxon>
        <taxon>Phyllobacteriaceae</taxon>
        <taxon>Aquibium</taxon>
    </lineage>
</organism>
<name>A0ABV3SJ58_9HYPH</name>
<proteinExistence type="predicted"/>